<gene>
    <name evidence="14" type="ORF">AVDCRST_MAG64-1272</name>
</gene>
<evidence type="ECO:0000256" key="11">
    <source>
        <dbReference type="RuleBase" id="RU003484"/>
    </source>
</evidence>
<dbReference type="SUPFAM" id="SSF103491">
    <property type="entry name" value="Preprotein translocase SecY subunit"/>
    <property type="match status" value="1"/>
</dbReference>
<keyword evidence="4 11" id="KW-0812">Transmembrane</keyword>
<comment type="similarity">
    <text evidence="2 12">Belongs to the SecY/SEC61-alpha family.</text>
</comment>
<evidence type="ECO:0000256" key="1">
    <source>
        <dbReference type="ARBA" id="ARBA00004141"/>
    </source>
</evidence>
<feature type="transmembrane region" description="Helical" evidence="13">
    <location>
        <begin position="40"/>
        <end position="65"/>
    </location>
</feature>
<dbReference type="PANTHER" id="PTHR10906">
    <property type="entry name" value="SECY/SEC61-ALPHA FAMILY MEMBER"/>
    <property type="match status" value="1"/>
</dbReference>
<dbReference type="HAMAP" id="MF_01465">
    <property type="entry name" value="SecY"/>
    <property type="match status" value="1"/>
</dbReference>
<protein>
    <recommendedName>
        <fullName evidence="9 10">Protein translocase subunit SecY</fullName>
    </recommendedName>
</protein>
<dbReference type="InterPro" id="IPR002208">
    <property type="entry name" value="SecY/SEC61-alpha"/>
</dbReference>
<evidence type="ECO:0000256" key="13">
    <source>
        <dbReference type="SAM" id="Phobius"/>
    </source>
</evidence>
<feature type="non-terminal residue" evidence="14">
    <location>
        <position position="1"/>
    </location>
</feature>
<dbReference type="NCBIfam" id="TIGR00967">
    <property type="entry name" value="3a0501s007"/>
    <property type="match status" value="1"/>
</dbReference>
<dbReference type="PRINTS" id="PR00303">
    <property type="entry name" value="SECYTRNLCASE"/>
</dbReference>
<feature type="transmembrane region" description="Helical" evidence="13">
    <location>
        <begin position="122"/>
        <end position="141"/>
    </location>
</feature>
<dbReference type="InterPro" id="IPR026593">
    <property type="entry name" value="SecY"/>
</dbReference>
<comment type="subcellular location">
    <subcellularLocation>
        <location evidence="1 11">Membrane</location>
        <topology evidence="1 11">Multi-pass membrane protein</topology>
    </subcellularLocation>
</comment>
<evidence type="ECO:0000256" key="9">
    <source>
        <dbReference type="ARBA" id="ARBA00039733"/>
    </source>
</evidence>
<feature type="transmembrane region" description="Helical" evidence="13">
    <location>
        <begin position="245"/>
        <end position="267"/>
    </location>
</feature>
<evidence type="ECO:0000256" key="2">
    <source>
        <dbReference type="ARBA" id="ARBA00005751"/>
    </source>
</evidence>
<keyword evidence="7 11" id="KW-0811">Translocation</keyword>
<dbReference type="GO" id="GO:0016020">
    <property type="term" value="C:membrane"/>
    <property type="evidence" value="ECO:0007669"/>
    <property type="project" value="UniProtKB-SubCell"/>
</dbReference>
<comment type="function">
    <text evidence="10">The central subunit of the protein translocation channel SecYEG. Consists of two halves formed by TMs 1-5 and 6-10. These two domains form a lateral gate at the front which open onto the bilayer between TMs 2 and 7, and are clamped together by SecE at the back. The channel is closed by both a pore ring composed of hydrophobic SecY resides and a short helix (helix 2A) on the extracellular side of the membrane which forms a plug. The plug probably moves laterally to allow the channel to open. The ring and the pore may move independently.</text>
</comment>
<evidence type="ECO:0000256" key="3">
    <source>
        <dbReference type="ARBA" id="ARBA00022448"/>
    </source>
</evidence>
<evidence type="ECO:0000256" key="5">
    <source>
        <dbReference type="ARBA" id="ARBA00022927"/>
    </source>
</evidence>
<evidence type="ECO:0000256" key="8">
    <source>
        <dbReference type="ARBA" id="ARBA00023136"/>
    </source>
</evidence>
<feature type="transmembrane region" description="Helical" evidence="13">
    <location>
        <begin position="297"/>
        <end position="314"/>
    </location>
</feature>
<sequence length="434" mass="47763">GVDQTAFEEMAKRQAEGDTFGRITAYLSIFSGGSLSQSTIFGLGVMPYISASIIFQLLATVVPALEKLQKEGETGRRKIQEWTRYATVPLCLVQGAFWISYMHNPGVVTSLVQPQFRGSPQFWFMALTCLTAGCLFLMWLGEQIDEYGLGNGISLLILAGIVSRVPFALTLLAQQTNLSAVPVDGKPIGIGHILFLAFAFVFIIAGSILITQAQRRIPVQQAKHTRGRRVYGGSRQYLPLRVNHGGVMPIIFAQSLMLFPSILFGSLNTWVNGAGSATGPVGQTVAFLNYQMQPGRFFNILVEIVMIYFFAYFWTTVQFQPKEMANQLRDYGSFIPGLRPGKRTADYLEKVMMRMTYVGAAFLCLIAVIPTAITAWLDIDPNISAFLGGTGLLIVVSVALDMVQRIEANLLMRNYSGFLGGEGGKGKRIKGRQY</sequence>
<proteinExistence type="inferred from homology"/>
<dbReference type="EMBL" id="CADCUQ010000292">
    <property type="protein sequence ID" value="CAA9392861.1"/>
    <property type="molecule type" value="Genomic_DNA"/>
</dbReference>
<accession>A0A6J4NNI1</accession>
<name>A0A6J4NNI1_9BACT</name>
<feature type="transmembrane region" description="Helical" evidence="13">
    <location>
        <begin position="383"/>
        <end position="403"/>
    </location>
</feature>
<feature type="transmembrane region" description="Helical" evidence="13">
    <location>
        <begin position="357"/>
        <end position="377"/>
    </location>
</feature>
<evidence type="ECO:0000256" key="4">
    <source>
        <dbReference type="ARBA" id="ARBA00022692"/>
    </source>
</evidence>
<evidence type="ECO:0000256" key="7">
    <source>
        <dbReference type="ARBA" id="ARBA00023010"/>
    </source>
</evidence>
<dbReference type="PROSITE" id="PS00755">
    <property type="entry name" value="SECY_1"/>
    <property type="match status" value="1"/>
</dbReference>
<evidence type="ECO:0000256" key="10">
    <source>
        <dbReference type="RuleBase" id="RU000537"/>
    </source>
</evidence>
<dbReference type="InterPro" id="IPR030659">
    <property type="entry name" value="SecY_CS"/>
</dbReference>
<dbReference type="Gene3D" id="1.10.3370.10">
    <property type="entry name" value="SecY subunit domain"/>
    <property type="match status" value="1"/>
</dbReference>
<dbReference type="InterPro" id="IPR023201">
    <property type="entry name" value="SecY_dom_sf"/>
</dbReference>
<keyword evidence="5 11" id="KW-0653">Protein transport</keyword>
<keyword evidence="6 13" id="KW-1133">Transmembrane helix</keyword>
<organism evidence="14">
    <name type="scientific">uncultured Phycisphaerae bacterium</name>
    <dbReference type="NCBI Taxonomy" id="904963"/>
    <lineage>
        <taxon>Bacteria</taxon>
        <taxon>Pseudomonadati</taxon>
        <taxon>Planctomycetota</taxon>
        <taxon>Phycisphaerae</taxon>
        <taxon>environmental samples</taxon>
    </lineage>
</organism>
<feature type="transmembrane region" description="Helical" evidence="13">
    <location>
        <begin position="153"/>
        <end position="173"/>
    </location>
</feature>
<dbReference type="PROSITE" id="PS00756">
    <property type="entry name" value="SECY_2"/>
    <property type="match status" value="1"/>
</dbReference>
<reference evidence="14" key="1">
    <citation type="submission" date="2020-02" db="EMBL/GenBank/DDBJ databases">
        <authorList>
            <person name="Meier V. D."/>
        </authorList>
    </citation>
    <scope>NUCLEOTIDE SEQUENCE</scope>
    <source>
        <strain evidence="14">AVDCRST_MAG64</strain>
    </source>
</reference>
<dbReference type="Pfam" id="PF00344">
    <property type="entry name" value="SecY"/>
    <property type="match status" value="1"/>
</dbReference>
<evidence type="ECO:0000313" key="14">
    <source>
        <dbReference type="EMBL" id="CAA9392861.1"/>
    </source>
</evidence>
<keyword evidence="3 11" id="KW-0813">Transport</keyword>
<evidence type="ECO:0000256" key="12">
    <source>
        <dbReference type="RuleBase" id="RU004349"/>
    </source>
</evidence>
<dbReference type="GO" id="GO:0015031">
    <property type="term" value="P:protein transport"/>
    <property type="evidence" value="ECO:0007669"/>
    <property type="project" value="UniProtKB-KW"/>
</dbReference>
<dbReference type="FunFam" id="1.10.3370.10:FF:000001">
    <property type="entry name" value="Preprotein translocase subunit SecY"/>
    <property type="match status" value="1"/>
</dbReference>
<keyword evidence="8 13" id="KW-0472">Membrane</keyword>
<dbReference type="PIRSF" id="PIRSF004557">
    <property type="entry name" value="SecY"/>
    <property type="match status" value="1"/>
</dbReference>
<dbReference type="AlphaFoldDB" id="A0A6J4NNI1"/>
<feature type="transmembrane region" description="Helical" evidence="13">
    <location>
        <begin position="193"/>
        <end position="211"/>
    </location>
</feature>
<feature type="transmembrane region" description="Helical" evidence="13">
    <location>
        <begin position="85"/>
        <end position="102"/>
    </location>
</feature>
<evidence type="ECO:0000256" key="6">
    <source>
        <dbReference type="ARBA" id="ARBA00022989"/>
    </source>
</evidence>